<keyword evidence="3" id="KW-1185">Reference proteome</keyword>
<comment type="caution">
    <text evidence="2">The sequence shown here is derived from an EMBL/GenBank/DDBJ whole genome shotgun (WGS) entry which is preliminary data.</text>
</comment>
<dbReference type="GO" id="GO:0032259">
    <property type="term" value="P:methylation"/>
    <property type="evidence" value="ECO:0007669"/>
    <property type="project" value="UniProtKB-KW"/>
</dbReference>
<dbReference type="PANTHER" id="PTHR43591:SF110">
    <property type="entry name" value="RHODANESE DOMAIN-CONTAINING PROTEIN"/>
    <property type="match status" value="1"/>
</dbReference>
<evidence type="ECO:0000313" key="3">
    <source>
        <dbReference type="Proteomes" id="UP000596739"/>
    </source>
</evidence>
<dbReference type="EMBL" id="JAENHN010000071">
    <property type="protein sequence ID" value="MBK1813945.1"/>
    <property type="molecule type" value="Genomic_DNA"/>
</dbReference>
<evidence type="ECO:0000313" key="2">
    <source>
        <dbReference type="EMBL" id="MBK1813945.1"/>
    </source>
</evidence>
<dbReference type="CDD" id="cd02440">
    <property type="entry name" value="AdoMet_MTases"/>
    <property type="match status" value="1"/>
</dbReference>
<accession>A0ABS1EX45</accession>
<sequence>MGGVWVSSKVYFKEVAKEWDNMRQEFFSESVRDKAYEVANVKEEELAADIGAGTGFITEGLLQKGLKVIAVDQSYEMLEEMKQKFNSFNQVEYRQGDAERLPIDDDTVDYTMANMYLHHVEDPFTAIKEMVRILKPSGKLVITDLDQHNHEFLRTEQHDRWMGFDRKDIEDWFVEAGLSNVFVDCVGGNCCATSSCGCESASISIFVAYGEKYR</sequence>
<gene>
    <name evidence="2" type="ORF">JHL18_25385</name>
</gene>
<dbReference type="PANTHER" id="PTHR43591">
    <property type="entry name" value="METHYLTRANSFERASE"/>
    <property type="match status" value="1"/>
</dbReference>
<name>A0ABS1EX45_9CLOT</name>
<proteinExistence type="predicted"/>
<dbReference type="InterPro" id="IPR013216">
    <property type="entry name" value="Methyltransf_11"/>
</dbReference>
<dbReference type="Proteomes" id="UP000596739">
    <property type="component" value="Unassembled WGS sequence"/>
</dbReference>
<dbReference type="SUPFAM" id="SSF53335">
    <property type="entry name" value="S-adenosyl-L-methionine-dependent methyltransferases"/>
    <property type="match status" value="1"/>
</dbReference>
<dbReference type="Pfam" id="PF08241">
    <property type="entry name" value="Methyltransf_11"/>
    <property type="match status" value="1"/>
</dbReference>
<keyword evidence="2" id="KW-0808">Transferase</keyword>
<dbReference type="InterPro" id="IPR029063">
    <property type="entry name" value="SAM-dependent_MTases_sf"/>
</dbReference>
<feature type="domain" description="Methyltransferase type 11" evidence="1">
    <location>
        <begin position="49"/>
        <end position="142"/>
    </location>
</feature>
<evidence type="ECO:0000259" key="1">
    <source>
        <dbReference type="Pfam" id="PF08241"/>
    </source>
</evidence>
<keyword evidence="2" id="KW-0489">Methyltransferase</keyword>
<protein>
    <submittedName>
        <fullName evidence="2">Class I SAM-dependent methyltransferase</fullName>
    </submittedName>
</protein>
<reference evidence="3" key="1">
    <citation type="submission" date="2021-01" db="EMBL/GenBank/DDBJ databases">
        <title>Genome public.</title>
        <authorList>
            <person name="Liu C."/>
            <person name="Sun Q."/>
        </authorList>
    </citation>
    <scope>NUCLEOTIDE SEQUENCE [LARGE SCALE GENOMIC DNA]</scope>
    <source>
        <strain evidence="3">YIM B02505</strain>
    </source>
</reference>
<dbReference type="GO" id="GO:0008168">
    <property type="term" value="F:methyltransferase activity"/>
    <property type="evidence" value="ECO:0007669"/>
    <property type="project" value="UniProtKB-KW"/>
</dbReference>
<organism evidence="2 3">
    <name type="scientific">Clostridium yunnanense</name>
    <dbReference type="NCBI Taxonomy" id="2800325"/>
    <lineage>
        <taxon>Bacteria</taxon>
        <taxon>Bacillati</taxon>
        <taxon>Bacillota</taxon>
        <taxon>Clostridia</taxon>
        <taxon>Eubacteriales</taxon>
        <taxon>Clostridiaceae</taxon>
        <taxon>Clostridium</taxon>
    </lineage>
</organism>
<dbReference type="Gene3D" id="3.40.50.150">
    <property type="entry name" value="Vaccinia Virus protein VP39"/>
    <property type="match status" value="1"/>
</dbReference>